<protein>
    <submittedName>
        <fullName evidence="2">Predicted protein</fullName>
    </submittedName>
</protein>
<dbReference type="EMBL" id="DS547141">
    <property type="protein sequence ID" value="EDR01246.1"/>
    <property type="molecule type" value="Genomic_DNA"/>
</dbReference>
<organism evidence="3">
    <name type="scientific">Laccaria bicolor (strain S238N-H82 / ATCC MYA-4686)</name>
    <name type="common">Bicoloured deceiver</name>
    <name type="synonym">Laccaria laccata var. bicolor</name>
    <dbReference type="NCBI Taxonomy" id="486041"/>
    <lineage>
        <taxon>Eukaryota</taxon>
        <taxon>Fungi</taxon>
        <taxon>Dikarya</taxon>
        <taxon>Basidiomycota</taxon>
        <taxon>Agaricomycotina</taxon>
        <taxon>Agaricomycetes</taxon>
        <taxon>Agaricomycetidae</taxon>
        <taxon>Agaricales</taxon>
        <taxon>Agaricineae</taxon>
        <taxon>Hydnangiaceae</taxon>
        <taxon>Laccaria</taxon>
    </lineage>
</organism>
<evidence type="ECO:0000313" key="2">
    <source>
        <dbReference type="EMBL" id="EDR01246.1"/>
    </source>
</evidence>
<feature type="compositionally biased region" description="Acidic residues" evidence="1">
    <location>
        <begin position="127"/>
        <end position="136"/>
    </location>
</feature>
<sequence>MPAKWRAVVVWTAPKVNKITKRSVLESGLSIPRARTVEVGGDDGRQSNLLTNVCFLSTTINDVLKDLHYRQVASAHQPSKAMNTGDSESTTASGLEDTVDTFKTLKIEKCPQQRGGEASEGKRREEAAEEGEEVAEEAGVVGDGEELEGFQGSGGLASLKRPSGAGGGTTATSYSGSHSRSQSQSHTQSQHSRNGFGTLYPPLLQQQQKTTKMQISAGPSTRARNQKAALTRTEEPQIHVIIGLLQAIPPRLRLIDLITPLHLTFHLSCHWETATRCTDPSTSL</sequence>
<keyword evidence="3" id="KW-1185">Reference proteome</keyword>
<feature type="compositionally biased region" description="Basic and acidic residues" evidence="1">
    <location>
        <begin position="103"/>
        <end position="126"/>
    </location>
</feature>
<feature type="region of interest" description="Disordered" evidence="1">
    <location>
        <begin position="75"/>
        <end position="200"/>
    </location>
</feature>
<dbReference type="HOGENOM" id="CLU_980283_0_0_1"/>
<proteinExistence type="predicted"/>
<dbReference type="RefSeq" id="XP_001888122.1">
    <property type="nucleotide sequence ID" value="XM_001888087.1"/>
</dbReference>
<evidence type="ECO:0000313" key="3">
    <source>
        <dbReference type="Proteomes" id="UP000001194"/>
    </source>
</evidence>
<reference evidence="2 3" key="1">
    <citation type="journal article" date="2008" name="Nature">
        <title>The genome of Laccaria bicolor provides insights into mycorrhizal symbiosis.</title>
        <authorList>
            <person name="Martin F."/>
            <person name="Aerts A."/>
            <person name="Ahren D."/>
            <person name="Brun A."/>
            <person name="Danchin E.G.J."/>
            <person name="Duchaussoy F."/>
            <person name="Gibon J."/>
            <person name="Kohler A."/>
            <person name="Lindquist E."/>
            <person name="Pereda V."/>
            <person name="Salamov A."/>
            <person name="Shapiro H.J."/>
            <person name="Wuyts J."/>
            <person name="Blaudez D."/>
            <person name="Buee M."/>
            <person name="Brokstein P."/>
            <person name="Canbaeck B."/>
            <person name="Cohen D."/>
            <person name="Courty P.E."/>
            <person name="Coutinho P.M."/>
            <person name="Delaruelle C."/>
            <person name="Detter J.C."/>
            <person name="Deveau A."/>
            <person name="DiFazio S."/>
            <person name="Duplessis S."/>
            <person name="Fraissinet-Tachet L."/>
            <person name="Lucic E."/>
            <person name="Frey-Klett P."/>
            <person name="Fourrey C."/>
            <person name="Feussner I."/>
            <person name="Gay G."/>
            <person name="Grimwood J."/>
            <person name="Hoegger P.J."/>
            <person name="Jain P."/>
            <person name="Kilaru S."/>
            <person name="Labbe J."/>
            <person name="Lin Y.C."/>
            <person name="Legue V."/>
            <person name="Le Tacon F."/>
            <person name="Marmeisse R."/>
            <person name="Melayah D."/>
            <person name="Montanini B."/>
            <person name="Muratet M."/>
            <person name="Nehls U."/>
            <person name="Niculita-Hirzel H."/>
            <person name="Oudot-Le Secq M.P."/>
            <person name="Peter M."/>
            <person name="Quesneville H."/>
            <person name="Rajashekar B."/>
            <person name="Reich M."/>
            <person name="Rouhier N."/>
            <person name="Schmutz J."/>
            <person name="Yin T."/>
            <person name="Chalot M."/>
            <person name="Henrissat B."/>
            <person name="Kuees U."/>
            <person name="Lucas S."/>
            <person name="Van de Peer Y."/>
            <person name="Podila G.K."/>
            <person name="Polle A."/>
            <person name="Pukkila P.J."/>
            <person name="Richardson P.M."/>
            <person name="Rouze P."/>
            <person name="Sanders I.R."/>
            <person name="Stajich J.E."/>
            <person name="Tunlid A."/>
            <person name="Tuskan G."/>
            <person name="Grigoriev I.V."/>
        </authorList>
    </citation>
    <scope>NUCLEOTIDE SEQUENCE [LARGE SCALE GENOMIC DNA]</scope>
    <source>
        <strain evidence="3">S238N-H82 / ATCC MYA-4686</strain>
    </source>
</reference>
<accession>B0DVW7</accession>
<feature type="compositionally biased region" description="Low complexity" evidence="1">
    <location>
        <begin position="170"/>
        <end position="192"/>
    </location>
</feature>
<name>B0DVW7_LACBS</name>
<dbReference type="AlphaFoldDB" id="B0DVW7"/>
<dbReference type="Proteomes" id="UP000001194">
    <property type="component" value="Unassembled WGS sequence"/>
</dbReference>
<feature type="compositionally biased region" description="Polar residues" evidence="1">
    <location>
        <begin position="75"/>
        <end position="93"/>
    </location>
</feature>
<dbReference type="GeneID" id="6083794"/>
<dbReference type="InParanoid" id="B0DVW7"/>
<gene>
    <name evidence="2" type="ORF">LACBIDRAFT_333434</name>
</gene>
<evidence type="ECO:0000256" key="1">
    <source>
        <dbReference type="SAM" id="MobiDB-lite"/>
    </source>
</evidence>
<dbReference type="KEGG" id="lbc:LACBIDRAFT_333434"/>